<evidence type="ECO:0000256" key="1">
    <source>
        <dbReference type="SAM" id="MobiDB-lite"/>
    </source>
</evidence>
<dbReference type="STRING" id="1220578.FPE01S_03_03790"/>
<dbReference type="GO" id="GO:0000272">
    <property type="term" value="P:polysaccharide catabolic process"/>
    <property type="evidence" value="ECO:0007669"/>
    <property type="project" value="TreeGrafter"/>
</dbReference>
<sequence length="575" mass="62040">MNRIVTLLLVSALISGLPSCSKDPDNPTPDVDPTKPPVDPETAKTIGFFLDGWQSRSFSVPGNTEDKTVADPQVTISIDPYKIKTKIPALLAGENANVITTQFVNETGLMTNINALHPSLIRFPGGDQTSLFFWDRAAGSLPADVPAQLVDKDGTAYTPSYYYGKSTASNTLSLDNYYQMLSQTGAKGIIAVNAAYARYSTADNPVAAAGKLAADWVRYDNGRTKYWEVGNENYGNWQAGYRIATANNKDGQPEIINGDLYGDQVNVIIDSMRKAATEIGKSIYISAVLVEGQYTSSTPTEIDWNVKVIKKVNSKVDFYSLHNDYTPFGEDPNASYILYSPASSTKDMSNYVNAAFKSAGVDAKPLALTDYGINAIGRQQQSSFVGGMHTIAVINESLNNNIGVTIHDGLASWWNNGNSPGMFGLGDAGSSLDKGSPRPGFYYKWFANRFMGDRAITASISDGTAELLLYSTSFSNNYVGLVIENQSENAVTAKVDLKYWNKGNQAYWYVLEGGTDNGEFSQKVIINGQGPTGNAGGPANYSTIPAYVSPATDGVVVSIPKRGTVMVAIPYTMPQ</sequence>
<protein>
    <recommendedName>
        <fullName evidence="3">Alpha-L-arabinofuranosidase 1 catalytic domain-containing protein</fullName>
    </recommendedName>
</protein>
<accession>A0A0E9N3T1</accession>
<name>A0A0E9N3T1_9BACT</name>
<evidence type="ECO:0000259" key="3">
    <source>
        <dbReference type="Pfam" id="PF22848"/>
    </source>
</evidence>
<feature type="domain" description="Alpha-L-arabinofuranosidase 1 catalytic" evidence="3">
    <location>
        <begin position="113"/>
        <end position="225"/>
    </location>
</feature>
<dbReference type="PANTHER" id="PTHR43576">
    <property type="entry name" value="ALPHA-L-ARABINOFURANOSIDASE C-RELATED"/>
    <property type="match status" value="1"/>
</dbReference>
<gene>
    <name evidence="4" type="ORF">FPE01S_03_03790</name>
</gene>
<feature type="chain" id="PRO_5002430387" description="Alpha-L-arabinofuranosidase 1 catalytic domain-containing protein" evidence="2">
    <location>
        <begin position="22"/>
        <end position="575"/>
    </location>
</feature>
<comment type="caution">
    <text evidence="4">The sequence shown here is derived from an EMBL/GenBank/DDBJ whole genome shotgun (WGS) entry which is preliminary data.</text>
</comment>
<dbReference type="AlphaFoldDB" id="A0A0E9N3T1"/>
<dbReference type="InterPro" id="IPR055235">
    <property type="entry name" value="ASD1_cat"/>
</dbReference>
<organism evidence="4 5">
    <name type="scientific">Flavihumibacter petaseus NBRC 106054</name>
    <dbReference type="NCBI Taxonomy" id="1220578"/>
    <lineage>
        <taxon>Bacteria</taxon>
        <taxon>Pseudomonadati</taxon>
        <taxon>Bacteroidota</taxon>
        <taxon>Chitinophagia</taxon>
        <taxon>Chitinophagales</taxon>
        <taxon>Chitinophagaceae</taxon>
        <taxon>Flavihumibacter</taxon>
    </lineage>
</organism>
<evidence type="ECO:0000313" key="4">
    <source>
        <dbReference type="EMBL" id="GAO44341.1"/>
    </source>
</evidence>
<keyword evidence="5" id="KW-1185">Reference proteome</keyword>
<keyword evidence="2" id="KW-0732">Signal</keyword>
<feature type="signal peptide" evidence="2">
    <location>
        <begin position="1"/>
        <end position="21"/>
    </location>
</feature>
<dbReference type="PANTHER" id="PTHR43576:SF3">
    <property type="entry name" value="ALPHA-L-ARABINOFURANOSIDASE C"/>
    <property type="match status" value="1"/>
</dbReference>
<proteinExistence type="predicted"/>
<dbReference type="InterPro" id="IPR017853">
    <property type="entry name" value="GH"/>
</dbReference>
<evidence type="ECO:0000313" key="5">
    <source>
        <dbReference type="Proteomes" id="UP000033121"/>
    </source>
</evidence>
<feature type="region of interest" description="Disordered" evidence="1">
    <location>
        <begin position="19"/>
        <end position="39"/>
    </location>
</feature>
<dbReference type="Proteomes" id="UP000033121">
    <property type="component" value="Unassembled WGS sequence"/>
</dbReference>
<dbReference type="RefSeq" id="WP_046370281.1">
    <property type="nucleotide sequence ID" value="NZ_BBWV01000003.1"/>
</dbReference>
<reference evidence="4 5" key="1">
    <citation type="submission" date="2015-04" db="EMBL/GenBank/DDBJ databases">
        <title>Whole genome shotgun sequence of Flavihumibacter petaseus NBRC 106054.</title>
        <authorList>
            <person name="Miyazawa S."/>
            <person name="Hosoyama A."/>
            <person name="Hashimoto M."/>
            <person name="Noguchi M."/>
            <person name="Tsuchikane K."/>
            <person name="Ohji S."/>
            <person name="Yamazoe A."/>
            <person name="Ichikawa N."/>
            <person name="Kimura A."/>
            <person name="Fujita N."/>
        </authorList>
    </citation>
    <scope>NUCLEOTIDE SEQUENCE [LARGE SCALE GENOMIC DNA]</scope>
    <source>
        <strain evidence="4 5">NBRC 106054</strain>
    </source>
</reference>
<dbReference type="EMBL" id="BBWV01000003">
    <property type="protein sequence ID" value="GAO44341.1"/>
    <property type="molecule type" value="Genomic_DNA"/>
</dbReference>
<dbReference type="SUPFAM" id="SSF51445">
    <property type="entry name" value="(Trans)glycosidases"/>
    <property type="match status" value="1"/>
</dbReference>
<evidence type="ECO:0000256" key="2">
    <source>
        <dbReference type="SAM" id="SignalP"/>
    </source>
</evidence>
<dbReference type="OrthoDB" id="9758333at2"/>
<dbReference type="Gene3D" id="3.20.20.80">
    <property type="entry name" value="Glycosidases"/>
    <property type="match status" value="1"/>
</dbReference>
<dbReference type="Pfam" id="PF22848">
    <property type="entry name" value="ASD1_dom"/>
    <property type="match status" value="1"/>
</dbReference>